<evidence type="ECO:0000313" key="4">
    <source>
        <dbReference type="Proteomes" id="UP000595460"/>
    </source>
</evidence>
<keyword evidence="3" id="KW-0966">Cell projection</keyword>
<protein>
    <submittedName>
        <fullName evidence="3">Flagellar hook-length control protein FliK</fullName>
    </submittedName>
</protein>
<feature type="region of interest" description="Disordered" evidence="1">
    <location>
        <begin position="152"/>
        <end position="205"/>
    </location>
</feature>
<evidence type="ECO:0000313" key="3">
    <source>
        <dbReference type="EMBL" id="QQR35175.1"/>
    </source>
</evidence>
<feature type="region of interest" description="Disordered" evidence="1">
    <location>
        <begin position="273"/>
        <end position="293"/>
    </location>
</feature>
<feature type="compositionally biased region" description="Low complexity" evidence="1">
    <location>
        <begin position="164"/>
        <end position="189"/>
    </location>
</feature>
<evidence type="ECO:0000259" key="2">
    <source>
        <dbReference type="Pfam" id="PF02120"/>
    </source>
</evidence>
<dbReference type="Gene3D" id="3.30.750.140">
    <property type="match status" value="1"/>
</dbReference>
<dbReference type="RefSeq" id="WP_201654283.1">
    <property type="nucleotide sequence ID" value="NZ_CP068047.1"/>
</dbReference>
<proteinExistence type="predicted"/>
<sequence>MVIPPDLPRFVAAARPGALQALALQSGQVVDARILGPAANGGTQVEIRGQVLNLVLPTLVQAGETIRLEVQGAGQQLRLALQQTAPLPQAVSPAPGALPPEVSLPLPNATAPATPAPAPSSVPPVPTQVVQGQQTVILPQAVVWEAETAAPSQPGSLVANPPTASQASQGAPGAAQPNAQPANSSPANPTQAAGPPSAASNPPTTTVATTTVVTTAVTTPTPAAIYPQTNPANPNPLAVAAAGIAAAPSAASAARAAPLVVGPVAPAIAVGSATTHASTGNPLPQPPPQPATPQAAVTQMVQASIASQGSVTGLTTALASIAGKVILPEPVVRAAQQVLAGRVSIDAPRFDGAALHAAIRSSGIFQESSLATGLTQPQADMKTALLTLRQTLTAWLGQQAPVAPVAQLPPPLRGVTPRARANDAPPMDADATPEEVGKHLLERTESALARIRLHQHASLPDAVAKTADWSMDLPVMVGTHQTLMQIHIHGEPEGESEAGTERGWQMRFALSLPEMGEVGAQVTFRGGATGVMLWATEPSASAALEDEIASLRESLGEAGLRPGAVIVRHGEPPAHAVATPSGHIVDSQL</sequence>
<evidence type="ECO:0000256" key="1">
    <source>
        <dbReference type="SAM" id="MobiDB-lite"/>
    </source>
</evidence>
<keyword evidence="3" id="KW-0969">Cilium</keyword>
<feature type="domain" description="Flagellar hook-length control protein-like C-terminal" evidence="2">
    <location>
        <begin position="499"/>
        <end position="573"/>
    </location>
</feature>
<dbReference type="Pfam" id="PF02120">
    <property type="entry name" value="Flg_hook"/>
    <property type="match status" value="1"/>
</dbReference>
<feature type="region of interest" description="Disordered" evidence="1">
    <location>
        <begin position="90"/>
        <end position="127"/>
    </location>
</feature>
<reference evidence="3 4" key="1">
    <citation type="submission" date="2021-01" db="EMBL/GenBank/DDBJ databases">
        <title>Genome seq and assembly of Devosia sp. G19.</title>
        <authorList>
            <person name="Chhetri G."/>
        </authorList>
    </citation>
    <scope>NUCLEOTIDE SEQUENCE [LARGE SCALE GENOMIC DNA]</scope>
    <source>
        <strain evidence="3 4">G19</strain>
    </source>
</reference>
<dbReference type="InterPro" id="IPR038610">
    <property type="entry name" value="FliK-like_C_sf"/>
</dbReference>
<name>A0ABX7BTC9_9HYPH</name>
<accession>A0ABX7BTC9</accession>
<organism evidence="3 4">
    <name type="scientific">Devosia oryziradicis</name>
    <dbReference type="NCBI Taxonomy" id="2801335"/>
    <lineage>
        <taxon>Bacteria</taxon>
        <taxon>Pseudomonadati</taxon>
        <taxon>Pseudomonadota</taxon>
        <taxon>Alphaproteobacteria</taxon>
        <taxon>Hyphomicrobiales</taxon>
        <taxon>Devosiaceae</taxon>
        <taxon>Devosia</taxon>
    </lineage>
</organism>
<dbReference type="EMBL" id="CP068047">
    <property type="protein sequence ID" value="QQR35175.1"/>
    <property type="molecule type" value="Genomic_DNA"/>
</dbReference>
<feature type="compositionally biased region" description="Pro residues" evidence="1">
    <location>
        <begin position="114"/>
        <end position="126"/>
    </location>
</feature>
<gene>
    <name evidence="3" type="ORF">JI749_12430</name>
</gene>
<keyword evidence="4" id="KW-1185">Reference proteome</keyword>
<dbReference type="Proteomes" id="UP000595460">
    <property type="component" value="Chromosome"/>
</dbReference>
<keyword evidence="3" id="KW-0282">Flagellum</keyword>
<dbReference type="InterPro" id="IPR021136">
    <property type="entry name" value="Flagellar_hook_control-like_C"/>
</dbReference>